<dbReference type="Proteomes" id="UP000295765">
    <property type="component" value="Unassembled WGS sequence"/>
</dbReference>
<reference evidence="5 6" key="1">
    <citation type="submission" date="2019-03" db="EMBL/GenBank/DDBJ databases">
        <title>Genomic Encyclopedia of Type Strains, Phase IV (KMG-IV): sequencing the most valuable type-strain genomes for metagenomic binning, comparative biology and taxonomic classification.</title>
        <authorList>
            <person name="Goeker M."/>
        </authorList>
    </citation>
    <scope>NUCLEOTIDE SEQUENCE [LARGE SCALE GENOMIC DNA]</scope>
    <source>
        <strain evidence="5 6">DSM 25287</strain>
    </source>
</reference>
<accession>A0A4R2KY60</accession>
<name>A0A4R2KY60_9GAMM</name>
<dbReference type="InterPro" id="IPR017896">
    <property type="entry name" value="4Fe4S_Fe-S-bd"/>
</dbReference>
<proteinExistence type="predicted"/>
<dbReference type="PROSITE" id="PS00198">
    <property type="entry name" value="4FE4S_FER_1"/>
    <property type="match status" value="2"/>
</dbReference>
<keyword evidence="1" id="KW-0479">Metal-binding</keyword>
<feature type="domain" description="4Fe-4S ferredoxin-type" evidence="4">
    <location>
        <begin position="245"/>
        <end position="277"/>
    </location>
</feature>
<dbReference type="InterPro" id="IPR009051">
    <property type="entry name" value="Helical_ferredxn"/>
</dbReference>
<gene>
    <name evidence="5" type="ORF">EV699_1216</name>
</gene>
<evidence type="ECO:0000313" key="6">
    <source>
        <dbReference type="Proteomes" id="UP000295765"/>
    </source>
</evidence>
<dbReference type="PROSITE" id="PS51379">
    <property type="entry name" value="4FE4S_FER_2"/>
    <property type="match status" value="2"/>
</dbReference>
<evidence type="ECO:0000313" key="5">
    <source>
        <dbReference type="EMBL" id="TCO78893.1"/>
    </source>
</evidence>
<evidence type="ECO:0000256" key="2">
    <source>
        <dbReference type="ARBA" id="ARBA00023004"/>
    </source>
</evidence>
<dbReference type="OrthoDB" id="9795302at2"/>
<organism evidence="5 6">
    <name type="scientific">Plasticicumulans lactativorans</name>
    <dbReference type="NCBI Taxonomy" id="1133106"/>
    <lineage>
        <taxon>Bacteria</taxon>
        <taxon>Pseudomonadati</taxon>
        <taxon>Pseudomonadota</taxon>
        <taxon>Gammaproteobacteria</taxon>
        <taxon>Candidatus Competibacteraceae</taxon>
        <taxon>Plasticicumulans</taxon>
    </lineage>
</organism>
<evidence type="ECO:0000256" key="3">
    <source>
        <dbReference type="ARBA" id="ARBA00023014"/>
    </source>
</evidence>
<sequence length="361" mass="38794">MKRLTLDGLEALFAALRGQGFELIGPQLRDAALVLGPLEHAAELPVGWTDTAQDGGRYRLARRPDRAHFGYVVGPQSWKRYLFPPEEVLFRARRSGEGFALDPAEPPPRRAFIGVRACDLAAIQVQDRIFVHDPGYQARRAAAFIVAVNCTEAGGTCFCVSQDTGPQARGGFDLALTELCTDARHAFVAEAGSAAGAALLDALPGEAADAADLAAARDAIAHAAAHMGRRLDNAGLAEALRARLEHPHWQQVAERCLSCGNCTMVCPTCFCANVEDRASLDGDSAERVRSWDSCFNLEHSYIVGGNVRSSGAARYRQWLTHKLAHWHDQFGVSGCTGCGRCITWCPVGIDITAEAAALRAG</sequence>
<feature type="domain" description="4Fe-4S ferredoxin-type" evidence="4">
    <location>
        <begin position="326"/>
        <end position="354"/>
    </location>
</feature>
<dbReference type="InterPro" id="IPR017900">
    <property type="entry name" value="4Fe4S_Fe_S_CS"/>
</dbReference>
<dbReference type="PANTHER" id="PTHR40447">
    <property type="entry name" value="ANAEROBIC SULFITE REDUCTASE SUBUNIT A"/>
    <property type="match status" value="1"/>
</dbReference>
<dbReference type="GO" id="GO:0046872">
    <property type="term" value="F:metal ion binding"/>
    <property type="evidence" value="ECO:0007669"/>
    <property type="project" value="UniProtKB-KW"/>
</dbReference>
<dbReference type="Pfam" id="PF17179">
    <property type="entry name" value="Fer4_22"/>
    <property type="match status" value="1"/>
</dbReference>
<dbReference type="GO" id="GO:0051536">
    <property type="term" value="F:iron-sulfur cluster binding"/>
    <property type="evidence" value="ECO:0007669"/>
    <property type="project" value="UniProtKB-KW"/>
</dbReference>
<dbReference type="AlphaFoldDB" id="A0A4R2KY60"/>
<keyword evidence="2" id="KW-0408">Iron</keyword>
<dbReference type="RefSeq" id="WP_132544864.1">
    <property type="nucleotide sequence ID" value="NZ_SLWY01000021.1"/>
</dbReference>
<keyword evidence="6" id="KW-1185">Reference proteome</keyword>
<dbReference type="EMBL" id="SLWY01000021">
    <property type="protein sequence ID" value="TCO78893.1"/>
    <property type="molecule type" value="Genomic_DNA"/>
</dbReference>
<evidence type="ECO:0000259" key="4">
    <source>
        <dbReference type="PROSITE" id="PS51379"/>
    </source>
</evidence>
<dbReference type="Gene3D" id="1.10.1060.10">
    <property type="entry name" value="Alpha-helical ferredoxin"/>
    <property type="match status" value="1"/>
</dbReference>
<dbReference type="SUPFAM" id="SSF46548">
    <property type="entry name" value="alpha-helical ferredoxin"/>
    <property type="match status" value="1"/>
</dbReference>
<dbReference type="PANTHER" id="PTHR40447:SF1">
    <property type="entry name" value="ANAEROBIC SULFITE REDUCTASE SUBUNIT A"/>
    <property type="match status" value="1"/>
</dbReference>
<protein>
    <submittedName>
        <fullName evidence="5">4Fe-4S dicluster protein</fullName>
    </submittedName>
</protein>
<evidence type="ECO:0000256" key="1">
    <source>
        <dbReference type="ARBA" id="ARBA00022723"/>
    </source>
</evidence>
<comment type="caution">
    <text evidence="5">The sequence shown here is derived from an EMBL/GenBank/DDBJ whole genome shotgun (WGS) entry which is preliminary data.</text>
</comment>
<keyword evidence="3" id="KW-0411">Iron-sulfur</keyword>